<evidence type="ECO:0000313" key="2">
    <source>
        <dbReference type="Proteomes" id="UP000186132"/>
    </source>
</evidence>
<name>A0A1M5MGX3_9ACTN</name>
<gene>
    <name evidence="1" type="ORF">SAMN05443575_2727</name>
</gene>
<dbReference type="STRING" id="1206085.SAMN05443575_2727"/>
<dbReference type="Proteomes" id="UP000186132">
    <property type="component" value="Unassembled WGS sequence"/>
</dbReference>
<evidence type="ECO:0000313" key="1">
    <source>
        <dbReference type="EMBL" id="SHG76654.1"/>
    </source>
</evidence>
<sequence>MGESVERDGRRWPLGDSGTVAWIDGATPAGVSISAAVPLRYEAYATSSTPAVDDGSEPTGDPDAVLVRYAETLIAILARGSAPQPWWLGYLDTGAHDVVFPDAPRTTLYNGWPYVLVQAGPREALTWRAPDHWKGPLPDLLFPADRSWLVSQLWDDDWRCVGASRALVAALLAAPLLAAREVQPDEDATPPGFTAS</sequence>
<dbReference type="RefSeq" id="WP_200800179.1">
    <property type="nucleotide sequence ID" value="NZ_FQVU01000003.1"/>
</dbReference>
<dbReference type="EMBL" id="FQVU01000003">
    <property type="protein sequence ID" value="SHG76654.1"/>
    <property type="molecule type" value="Genomic_DNA"/>
</dbReference>
<reference evidence="1 2" key="1">
    <citation type="submission" date="2016-11" db="EMBL/GenBank/DDBJ databases">
        <authorList>
            <person name="Jaros S."/>
            <person name="Januszkiewicz K."/>
            <person name="Wedrychowicz H."/>
        </authorList>
    </citation>
    <scope>NUCLEOTIDE SEQUENCE [LARGE SCALE GENOMIC DNA]</scope>
    <source>
        <strain evidence="1 2">DSM 45627</strain>
    </source>
</reference>
<keyword evidence="2" id="KW-1185">Reference proteome</keyword>
<proteinExistence type="predicted"/>
<protein>
    <submittedName>
        <fullName evidence="1">Uncharacterized protein</fullName>
    </submittedName>
</protein>
<organism evidence="1 2">
    <name type="scientific">Jatrophihabitans endophyticus</name>
    <dbReference type="NCBI Taxonomy" id="1206085"/>
    <lineage>
        <taxon>Bacteria</taxon>
        <taxon>Bacillati</taxon>
        <taxon>Actinomycetota</taxon>
        <taxon>Actinomycetes</taxon>
        <taxon>Jatrophihabitantales</taxon>
        <taxon>Jatrophihabitantaceae</taxon>
        <taxon>Jatrophihabitans</taxon>
    </lineage>
</organism>
<accession>A0A1M5MGX3</accession>
<dbReference type="AlphaFoldDB" id="A0A1M5MGX3"/>